<evidence type="ECO:0000313" key="8">
    <source>
        <dbReference type="Proteomes" id="UP000241394"/>
    </source>
</evidence>
<dbReference type="InterPro" id="IPR033712">
    <property type="entry name" value="Pumilio_RNA-bd"/>
</dbReference>
<dbReference type="PANTHER" id="PTHR12537:SF63">
    <property type="entry name" value="PUMILIO HOMOLOG 15"/>
    <property type="match status" value="1"/>
</dbReference>
<feature type="compositionally biased region" description="Basic and acidic residues" evidence="5">
    <location>
        <begin position="49"/>
        <end position="60"/>
    </location>
</feature>
<feature type="repeat" description="Pumilio" evidence="4">
    <location>
        <begin position="208"/>
        <end position="243"/>
    </location>
</feature>
<evidence type="ECO:0000259" key="6">
    <source>
        <dbReference type="PROSITE" id="PS50303"/>
    </source>
</evidence>
<dbReference type="GO" id="GO:0003729">
    <property type="term" value="F:mRNA binding"/>
    <property type="evidence" value="ECO:0007669"/>
    <property type="project" value="TreeGrafter"/>
</dbReference>
<reference evidence="7 8" key="1">
    <citation type="submission" date="2017-07" db="EMBL/GenBank/DDBJ databases">
        <title>An improved, manually edited Actinidia chinensis var. chinensis (kiwifruit) genome highlights the challenges associated with draft genomes and gene prediction in plants.</title>
        <authorList>
            <person name="Pilkington S."/>
            <person name="Crowhurst R."/>
            <person name="Hilario E."/>
            <person name="Nardozza S."/>
            <person name="Fraser L."/>
            <person name="Peng Y."/>
            <person name="Gunaseelan K."/>
            <person name="Simpson R."/>
            <person name="Tahir J."/>
            <person name="Deroles S."/>
            <person name="Templeton K."/>
            <person name="Luo Z."/>
            <person name="Davy M."/>
            <person name="Cheng C."/>
            <person name="Mcneilage M."/>
            <person name="Scaglione D."/>
            <person name="Liu Y."/>
            <person name="Zhang Q."/>
            <person name="Datson P."/>
            <person name="De Silva N."/>
            <person name="Gardiner S."/>
            <person name="Bassett H."/>
            <person name="Chagne D."/>
            <person name="Mccallum J."/>
            <person name="Dzierzon H."/>
            <person name="Deng C."/>
            <person name="Wang Y.-Y."/>
            <person name="Barron N."/>
            <person name="Manako K."/>
            <person name="Bowen J."/>
            <person name="Foster T."/>
            <person name="Erridge Z."/>
            <person name="Tiffin H."/>
            <person name="Waite C."/>
            <person name="Davies K."/>
            <person name="Grierson E."/>
            <person name="Laing W."/>
            <person name="Kirk R."/>
            <person name="Chen X."/>
            <person name="Wood M."/>
            <person name="Montefiori M."/>
            <person name="Brummell D."/>
            <person name="Schwinn K."/>
            <person name="Catanach A."/>
            <person name="Fullerton C."/>
            <person name="Li D."/>
            <person name="Meiyalaghan S."/>
            <person name="Nieuwenhuizen N."/>
            <person name="Read N."/>
            <person name="Prakash R."/>
            <person name="Hunter D."/>
            <person name="Zhang H."/>
            <person name="Mckenzie M."/>
            <person name="Knabel M."/>
            <person name="Harris A."/>
            <person name="Allan A."/>
            <person name="Chen A."/>
            <person name="Janssen B."/>
            <person name="Plunkett B."/>
            <person name="Dwamena C."/>
            <person name="Voogd C."/>
            <person name="Leif D."/>
            <person name="Lafferty D."/>
            <person name="Souleyre E."/>
            <person name="Varkonyi-Gasic E."/>
            <person name="Gambi F."/>
            <person name="Hanley J."/>
            <person name="Yao J.-L."/>
            <person name="Cheung J."/>
            <person name="David K."/>
            <person name="Warren B."/>
            <person name="Marsh K."/>
            <person name="Snowden K."/>
            <person name="Lin-Wang K."/>
            <person name="Brian L."/>
            <person name="Martinez-Sanchez M."/>
            <person name="Wang M."/>
            <person name="Ileperuma N."/>
            <person name="Macnee N."/>
            <person name="Campin R."/>
            <person name="Mcatee P."/>
            <person name="Drummond R."/>
            <person name="Espley R."/>
            <person name="Ireland H."/>
            <person name="Wu R."/>
            <person name="Atkinson R."/>
            <person name="Karunairetnam S."/>
            <person name="Bulley S."/>
            <person name="Chunkath S."/>
            <person name="Hanley Z."/>
            <person name="Storey R."/>
            <person name="Thrimawithana A."/>
            <person name="Thomson S."/>
            <person name="David C."/>
            <person name="Testolin R."/>
        </authorList>
    </citation>
    <scope>NUCLEOTIDE SEQUENCE [LARGE SCALE GENOMIC DNA]</scope>
    <source>
        <strain evidence="8">cv. Red5</strain>
        <tissue evidence="7">Young leaf</tissue>
    </source>
</reference>
<dbReference type="PROSITE" id="PS50302">
    <property type="entry name" value="PUM"/>
    <property type="match status" value="6"/>
</dbReference>
<accession>A0A2R6RNB1</accession>
<evidence type="ECO:0000256" key="1">
    <source>
        <dbReference type="ARBA" id="ARBA00022737"/>
    </source>
</evidence>
<dbReference type="InterPro" id="IPR033133">
    <property type="entry name" value="PUM-HD"/>
</dbReference>
<dbReference type="STRING" id="1590841.A0A2R6RNB1"/>
<comment type="caution">
    <text evidence="7">The sequence shown here is derived from an EMBL/GenBank/DDBJ whole genome shotgun (WGS) entry which is preliminary data.</text>
</comment>
<evidence type="ECO:0000256" key="5">
    <source>
        <dbReference type="SAM" id="MobiDB-lite"/>
    </source>
</evidence>
<keyword evidence="8" id="KW-1185">Reference proteome</keyword>
<evidence type="ECO:0000256" key="4">
    <source>
        <dbReference type="PROSITE-ProRule" id="PRU00317"/>
    </source>
</evidence>
<dbReference type="Gene3D" id="1.25.10.10">
    <property type="entry name" value="Leucine-rich Repeat Variant"/>
    <property type="match status" value="1"/>
</dbReference>
<feature type="region of interest" description="Disordered" evidence="5">
    <location>
        <begin position="37"/>
        <end position="60"/>
    </location>
</feature>
<feature type="repeat" description="Pumilio" evidence="4">
    <location>
        <begin position="244"/>
        <end position="280"/>
    </location>
</feature>
<keyword evidence="1" id="KW-0677">Repeat</keyword>
<dbReference type="OrthoDB" id="668540at2759"/>
<feature type="repeat" description="Pumilio" evidence="4">
    <location>
        <begin position="464"/>
        <end position="501"/>
    </location>
</feature>
<feature type="domain" description="PUM-HD" evidence="6">
    <location>
        <begin position="182"/>
        <end position="527"/>
    </location>
</feature>
<dbReference type="OMA" id="QSCVENA"/>
<dbReference type="GO" id="GO:0006417">
    <property type="term" value="P:regulation of translation"/>
    <property type="evidence" value="ECO:0007669"/>
    <property type="project" value="UniProtKB-KW"/>
</dbReference>
<evidence type="ECO:0000313" key="7">
    <source>
        <dbReference type="EMBL" id="PSS31469.1"/>
    </source>
</evidence>
<organism evidence="7 8">
    <name type="scientific">Actinidia chinensis var. chinensis</name>
    <name type="common">Chinese soft-hair kiwi</name>
    <dbReference type="NCBI Taxonomy" id="1590841"/>
    <lineage>
        <taxon>Eukaryota</taxon>
        <taxon>Viridiplantae</taxon>
        <taxon>Streptophyta</taxon>
        <taxon>Embryophyta</taxon>
        <taxon>Tracheophyta</taxon>
        <taxon>Spermatophyta</taxon>
        <taxon>Magnoliopsida</taxon>
        <taxon>eudicotyledons</taxon>
        <taxon>Gunneridae</taxon>
        <taxon>Pentapetalae</taxon>
        <taxon>asterids</taxon>
        <taxon>Ericales</taxon>
        <taxon>Actinidiaceae</taxon>
        <taxon>Actinidia</taxon>
    </lineage>
</organism>
<dbReference type="CDD" id="cd07920">
    <property type="entry name" value="Pumilio"/>
    <property type="match status" value="1"/>
</dbReference>
<dbReference type="PANTHER" id="PTHR12537">
    <property type="entry name" value="RNA BINDING PROTEIN PUMILIO-RELATED"/>
    <property type="match status" value="1"/>
</dbReference>
<evidence type="ECO:0000256" key="3">
    <source>
        <dbReference type="ARBA" id="ARBA00022884"/>
    </source>
</evidence>
<sequence>MEEDQSPFEDRYHDELSLEDDFFDQSLGLQEIISQLDLSHHSPQAPPSRRRDFGDWERDFPPLDSSPLSLQANANLQRLSAQNAAKGQIGLGGPHRDPMVGTESRVGSHATAVSDPRHGGDGASFSSGIRQQHDGNFLRHKKQLGNHLNYQSPIVRSNFSSGSNQHFGGLTNRYALDNLNVSRPNSYDQSQNQNKLMPQYLECFSLGDLKGHILYLAKDQYGSKFLQYKLRNPKEGEIETVLSEVMQHLCELMQHQFGNYVYQRLVEACNENQRTQIILAVTNSRLQFSGLCLNSYGYRAVKKLLNYITCQRQITLLVSAISSGTTALVTDPNGQYLIKHCVEHFSNEDNEYILNEIAQNCYKIATCQSGYSVVQTCVELSQGEYRDRLVAEIIAYALHLAEDLYGNFVVQHLLELKIPGVMENLLRQFEGRYFSLSCNKYASNVVEKCLVEAGEEQASWIIIELLKSPDVHKLLVDPFGNYVIKKALKVSKGVICQALINLIWVNAPAMRTNIYGRKLLTFFNSMKLHQHA</sequence>
<name>A0A2R6RNB1_ACTCC</name>
<feature type="repeat" description="Pumilio" evidence="4">
    <location>
        <begin position="392"/>
        <end position="427"/>
    </location>
</feature>
<dbReference type="PROSITE" id="PS50303">
    <property type="entry name" value="PUM_HD"/>
    <property type="match status" value="1"/>
</dbReference>
<proteinExistence type="predicted"/>
<dbReference type="SUPFAM" id="SSF48371">
    <property type="entry name" value="ARM repeat"/>
    <property type="match status" value="1"/>
</dbReference>
<feature type="repeat" description="Pumilio" evidence="4">
    <location>
        <begin position="320"/>
        <end position="355"/>
    </location>
</feature>
<dbReference type="InterPro" id="IPR016024">
    <property type="entry name" value="ARM-type_fold"/>
</dbReference>
<dbReference type="Proteomes" id="UP000241394">
    <property type="component" value="Chromosome LG4"/>
</dbReference>
<feature type="repeat" description="Pumilio" evidence="4">
    <location>
        <begin position="356"/>
        <end position="391"/>
    </location>
</feature>
<dbReference type="EMBL" id="NKQK01000004">
    <property type="protein sequence ID" value="PSS31469.1"/>
    <property type="molecule type" value="Genomic_DNA"/>
</dbReference>
<keyword evidence="3" id="KW-0694">RNA-binding</keyword>
<dbReference type="InterPro" id="IPR011989">
    <property type="entry name" value="ARM-like"/>
</dbReference>
<dbReference type="Gramene" id="PSS31469">
    <property type="protein sequence ID" value="PSS31469"/>
    <property type="gene ID" value="CEY00_Acc04766"/>
</dbReference>
<dbReference type="SMART" id="SM00025">
    <property type="entry name" value="Pumilio"/>
    <property type="match status" value="8"/>
</dbReference>
<protein>
    <submittedName>
        <fullName evidence="7">Pumilio 12 like</fullName>
    </submittedName>
</protein>
<gene>
    <name evidence="7" type="ORF">CEY00_Acc04766</name>
</gene>
<dbReference type="GO" id="GO:0005737">
    <property type="term" value="C:cytoplasm"/>
    <property type="evidence" value="ECO:0007669"/>
    <property type="project" value="TreeGrafter"/>
</dbReference>
<dbReference type="AlphaFoldDB" id="A0A2R6RNB1"/>
<evidence type="ECO:0000256" key="2">
    <source>
        <dbReference type="ARBA" id="ARBA00022845"/>
    </source>
</evidence>
<dbReference type="Pfam" id="PF00806">
    <property type="entry name" value="PUF"/>
    <property type="match status" value="8"/>
</dbReference>
<keyword evidence="2" id="KW-0810">Translation regulation</keyword>
<reference evidence="8" key="2">
    <citation type="journal article" date="2018" name="BMC Genomics">
        <title>A manually annotated Actinidia chinensis var. chinensis (kiwifruit) genome highlights the challenges associated with draft genomes and gene prediction in plants.</title>
        <authorList>
            <person name="Pilkington S.M."/>
            <person name="Crowhurst R."/>
            <person name="Hilario E."/>
            <person name="Nardozza S."/>
            <person name="Fraser L."/>
            <person name="Peng Y."/>
            <person name="Gunaseelan K."/>
            <person name="Simpson R."/>
            <person name="Tahir J."/>
            <person name="Deroles S.C."/>
            <person name="Templeton K."/>
            <person name="Luo Z."/>
            <person name="Davy M."/>
            <person name="Cheng C."/>
            <person name="McNeilage M."/>
            <person name="Scaglione D."/>
            <person name="Liu Y."/>
            <person name="Zhang Q."/>
            <person name="Datson P."/>
            <person name="De Silva N."/>
            <person name="Gardiner S.E."/>
            <person name="Bassett H."/>
            <person name="Chagne D."/>
            <person name="McCallum J."/>
            <person name="Dzierzon H."/>
            <person name="Deng C."/>
            <person name="Wang Y.Y."/>
            <person name="Barron L."/>
            <person name="Manako K."/>
            <person name="Bowen J."/>
            <person name="Foster T.M."/>
            <person name="Erridge Z.A."/>
            <person name="Tiffin H."/>
            <person name="Waite C.N."/>
            <person name="Davies K.M."/>
            <person name="Grierson E.P."/>
            <person name="Laing W.A."/>
            <person name="Kirk R."/>
            <person name="Chen X."/>
            <person name="Wood M."/>
            <person name="Montefiori M."/>
            <person name="Brummell D.A."/>
            <person name="Schwinn K.E."/>
            <person name="Catanach A."/>
            <person name="Fullerton C."/>
            <person name="Li D."/>
            <person name="Meiyalaghan S."/>
            <person name="Nieuwenhuizen N."/>
            <person name="Read N."/>
            <person name="Prakash R."/>
            <person name="Hunter D."/>
            <person name="Zhang H."/>
            <person name="McKenzie M."/>
            <person name="Knabel M."/>
            <person name="Harris A."/>
            <person name="Allan A.C."/>
            <person name="Gleave A."/>
            <person name="Chen A."/>
            <person name="Janssen B.J."/>
            <person name="Plunkett B."/>
            <person name="Ampomah-Dwamena C."/>
            <person name="Voogd C."/>
            <person name="Leif D."/>
            <person name="Lafferty D."/>
            <person name="Souleyre E.J.F."/>
            <person name="Varkonyi-Gasic E."/>
            <person name="Gambi F."/>
            <person name="Hanley J."/>
            <person name="Yao J.L."/>
            <person name="Cheung J."/>
            <person name="David K.M."/>
            <person name="Warren B."/>
            <person name="Marsh K."/>
            <person name="Snowden K.C."/>
            <person name="Lin-Wang K."/>
            <person name="Brian L."/>
            <person name="Martinez-Sanchez M."/>
            <person name="Wang M."/>
            <person name="Ileperuma N."/>
            <person name="Macnee N."/>
            <person name="Campin R."/>
            <person name="McAtee P."/>
            <person name="Drummond R.S.M."/>
            <person name="Espley R.V."/>
            <person name="Ireland H.S."/>
            <person name="Wu R."/>
            <person name="Atkinson R.G."/>
            <person name="Karunairetnam S."/>
            <person name="Bulley S."/>
            <person name="Chunkath S."/>
            <person name="Hanley Z."/>
            <person name="Storey R."/>
            <person name="Thrimawithana A.H."/>
            <person name="Thomson S."/>
            <person name="David C."/>
            <person name="Testolin R."/>
            <person name="Huang H."/>
            <person name="Hellens R.P."/>
            <person name="Schaffer R.J."/>
        </authorList>
    </citation>
    <scope>NUCLEOTIDE SEQUENCE [LARGE SCALE GENOMIC DNA]</scope>
    <source>
        <strain evidence="8">cv. Red5</strain>
    </source>
</reference>
<dbReference type="InParanoid" id="A0A2R6RNB1"/>
<dbReference type="InterPro" id="IPR001313">
    <property type="entry name" value="Pumilio_RNA-bd_rpt"/>
</dbReference>